<evidence type="ECO:0000256" key="2">
    <source>
        <dbReference type="PROSITE-ProRule" id="PRU00649"/>
    </source>
</evidence>
<feature type="compositionally biased region" description="Low complexity" evidence="3">
    <location>
        <begin position="237"/>
        <end position="256"/>
    </location>
</feature>
<feature type="compositionally biased region" description="Polar residues" evidence="3">
    <location>
        <begin position="315"/>
        <end position="327"/>
    </location>
</feature>
<dbReference type="Proteomes" id="UP000030758">
    <property type="component" value="Unassembled WGS sequence"/>
</dbReference>
<evidence type="ECO:0000256" key="1">
    <source>
        <dbReference type="ARBA" id="ARBA00037992"/>
    </source>
</evidence>
<feature type="domain" description="TFIIS N-terminal" evidence="4">
    <location>
        <begin position="501"/>
        <end position="579"/>
    </location>
</feature>
<dbReference type="InterPro" id="IPR051037">
    <property type="entry name" value="RNAPII_TF_IWS1"/>
</dbReference>
<dbReference type="EMBL" id="KL367481">
    <property type="protein sequence ID" value="KFD71595.1"/>
    <property type="molecule type" value="Genomic_DNA"/>
</dbReference>
<keyword evidence="2" id="KW-0539">Nucleus</keyword>
<organism evidence="5 7">
    <name type="scientific">Trichuris suis</name>
    <name type="common">pig whipworm</name>
    <dbReference type="NCBI Taxonomy" id="68888"/>
    <lineage>
        <taxon>Eukaryota</taxon>
        <taxon>Metazoa</taxon>
        <taxon>Ecdysozoa</taxon>
        <taxon>Nematoda</taxon>
        <taxon>Enoplea</taxon>
        <taxon>Dorylaimia</taxon>
        <taxon>Trichinellida</taxon>
        <taxon>Trichuridae</taxon>
        <taxon>Trichuris</taxon>
    </lineage>
</organism>
<dbReference type="Proteomes" id="UP000030764">
    <property type="component" value="Unassembled WGS sequence"/>
</dbReference>
<dbReference type="SUPFAM" id="SSF47676">
    <property type="entry name" value="Conserved domain common to transcription factors TFIIS, elongin A, CRSP70"/>
    <property type="match status" value="1"/>
</dbReference>
<feature type="region of interest" description="Disordered" evidence="3">
    <location>
        <begin position="366"/>
        <end position="405"/>
    </location>
</feature>
<dbReference type="Gene3D" id="1.20.930.10">
    <property type="entry name" value="Conserved domain common to transcription factors TFIIS, elongin A, CRSP70"/>
    <property type="match status" value="1"/>
</dbReference>
<dbReference type="PANTHER" id="PTHR46010">
    <property type="entry name" value="PROTEIN IWS1 HOMOLOG"/>
    <property type="match status" value="1"/>
</dbReference>
<feature type="compositionally biased region" description="Basic and acidic residues" evidence="3">
    <location>
        <begin position="127"/>
        <end position="136"/>
    </location>
</feature>
<feature type="region of interest" description="Disordered" evidence="3">
    <location>
        <begin position="342"/>
        <end position="361"/>
    </location>
</feature>
<proteinExistence type="inferred from homology"/>
<evidence type="ECO:0000256" key="3">
    <source>
        <dbReference type="SAM" id="MobiDB-lite"/>
    </source>
</evidence>
<sequence>MAFEGSNKRISNGGLPAPATPPSSPESDDSSSSSVEILTLDCLSPRGVEENDSSNEDASKQLSSVGDGQELEDGLVLRYVHPRSPKTPPLFEDDSGSDSESVDSSDEEKQEAELEREASDNEEDSLEIVHHAHEIPGPRTPPTASDDFPVNEQPSVPVRKLSLSPVEHEPLSSSAPVVGESEPSAHVETFEQSASPEEPDQPFISQSCNAVESAEVEDEVRSPLESSSYQNLKTPESLDSAESLHGSSSSPSLAESTDQSSSVIPTTAAIAGSDVGSDREGSPVLLGHSAVKRVESSDSDTSEPSSEHSAPLVESSGSQEPSTSQEQGWKVQDEKLDDININELVDELNVSESEDSDDDIAQIFGENSEDEDRMYARSSGRASPSDSMYKDDVERDEETEQAKSAISHDADFVSDFDLMMAKRKAENRKRRWRRRNYDFINDSDDKINELITMMNKAAKADRLSNVQRIPALSKRKLLPKIIPLLKRTDWQSALIDLGVVTSIAEWLQLLPDKSLPAYEVRHELLKLLGQFPVLDPSVLRSSNIGKVVMLLYKHPKETKENKILAKNLFRDWLRPILNLQTDFSSLSREERMRRDYEHMPAAKKSRLKSIGEMEANISSVLSEKVPGPGDKDFIARARVPKPSTKDYVIRPKSNVDVDFSKKPTKKSSSLDRKIREIKDRLKSKKHLKAVSVSIEGRRLLH</sequence>
<dbReference type="Pfam" id="PF08711">
    <property type="entry name" value="Med26"/>
    <property type="match status" value="1"/>
</dbReference>
<dbReference type="InterPro" id="IPR017923">
    <property type="entry name" value="TFIIS_N"/>
</dbReference>
<comment type="subcellular location">
    <subcellularLocation>
        <location evidence="2">Nucleus</location>
    </subcellularLocation>
</comment>
<dbReference type="PROSITE" id="PS51319">
    <property type="entry name" value="TFIIS_N"/>
    <property type="match status" value="1"/>
</dbReference>
<reference evidence="5 7" key="1">
    <citation type="journal article" date="2014" name="Nat. Genet.">
        <title>Genome and transcriptome of the porcine whipworm Trichuris suis.</title>
        <authorList>
            <person name="Jex A.R."/>
            <person name="Nejsum P."/>
            <person name="Schwarz E.M."/>
            <person name="Hu L."/>
            <person name="Young N.D."/>
            <person name="Hall R.S."/>
            <person name="Korhonen P.K."/>
            <person name="Liao S."/>
            <person name="Thamsborg S."/>
            <person name="Xia J."/>
            <person name="Xu P."/>
            <person name="Wang S."/>
            <person name="Scheerlinck J.P."/>
            <person name="Hofmann A."/>
            <person name="Sternberg P.W."/>
            <person name="Wang J."/>
            <person name="Gasser R.B."/>
        </authorList>
    </citation>
    <scope>NUCLEOTIDE SEQUENCE [LARGE SCALE GENOMIC DNA]</scope>
    <source>
        <strain evidence="6">DCEP-RM93F</strain>
        <strain evidence="5">DCEP-RM93M</strain>
    </source>
</reference>
<comment type="similarity">
    <text evidence="1">Belongs to the IWS1 family.</text>
</comment>
<feature type="compositionally biased region" description="Acidic residues" evidence="3">
    <location>
        <begin position="91"/>
        <end position="110"/>
    </location>
</feature>
<dbReference type="PANTHER" id="PTHR46010:SF1">
    <property type="entry name" value="PROTEIN IWS1 HOMOLOG"/>
    <property type="match status" value="1"/>
</dbReference>
<name>A0A085M9A6_9BILA</name>
<dbReference type="GO" id="GO:0016973">
    <property type="term" value="P:poly(A)+ mRNA export from nucleus"/>
    <property type="evidence" value="ECO:0007669"/>
    <property type="project" value="TreeGrafter"/>
</dbReference>
<evidence type="ECO:0000313" key="5">
    <source>
        <dbReference type="EMBL" id="KFD53802.1"/>
    </source>
</evidence>
<dbReference type="EMBL" id="KL363213">
    <property type="protein sequence ID" value="KFD53802.1"/>
    <property type="molecule type" value="Genomic_DNA"/>
</dbReference>
<dbReference type="InterPro" id="IPR035441">
    <property type="entry name" value="TFIIS/LEDGF_dom_sf"/>
</dbReference>
<feature type="compositionally biased region" description="Polar residues" evidence="3">
    <location>
        <begin position="224"/>
        <end position="234"/>
    </location>
</feature>
<dbReference type="AlphaFoldDB" id="A0A085M9A6"/>
<evidence type="ECO:0000313" key="7">
    <source>
        <dbReference type="Proteomes" id="UP000030764"/>
    </source>
</evidence>
<protein>
    <recommendedName>
        <fullName evidence="4">TFIIS N-terminal domain-containing protein</fullName>
    </recommendedName>
</protein>
<dbReference type="GO" id="GO:0005634">
    <property type="term" value="C:nucleus"/>
    <property type="evidence" value="ECO:0007669"/>
    <property type="project" value="UniProtKB-SubCell"/>
</dbReference>
<evidence type="ECO:0000313" key="6">
    <source>
        <dbReference type="EMBL" id="KFD71595.1"/>
    </source>
</evidence>
<accession>A0A085M9A6</accession>
<feature type="region of interest" description="Disordered" evidence="3">
    <location>
        <begin position="1"/>
        <end position="336"/>
    </location>
</feature>
<evidence type="ECO:0000259" key="4">
    <source>
        <dbReference type="PROSITE" id="PS51319"/>
    </source>
</evidence>
<gene>
    <name evidence="5" type="ORF">M513_05308</name>
    <name evidence="6" type="ORF">M514_05308</name>
</gene>
<keyword evidence="7" id="KW-1185">Reference proteome</keyword>